<dbReference type="RefSeq" id="XP_013338725.1">
    <property type="nucleotide sequence ID" value="XM_013483271.1"/>
</dbReference>
<feature type="compositionally biased region" description="Polar residues" evidence="1">
    <location>
        <begin position="139"/>
        <end position="149"/>
    </location>
</feature>
<accession>A0A074XXE0</accession>
<sequence length="356" mass="36475">MPTSEVSSSSTISSATTDGASTAVSTTGASSADSSTTISTSADVSTPASTTDSISITSDASSAQIVSETPVTSDMTTVAAPTSIKSAQTTEDSTTATSASVETTPPSALARRSTIMRRQDNSTSSDEDTVIANDDEDTFASTDSVTNGNLEVDDESSNADGAEFQDGADAALGLSADEQDEDGISFTTLIDVQQTFQIIPGDDGNLYAGAYTAGSTSDTGLFAQYDGVIFGDDGQRVLHFYPDEMAVYNVSRIRLSSDAIIPKSADAITLSPIDYDDADSTNPLAYFAVTTKQQVYSLVLCSFSNGADSKVFVVNDQSGLDALTGNGNIVYTVTGAPVQVCSPLAMISGGNGTVSA</sequence>
<dbReference type="Proteomes" id="UP000030641">
    <property type="component" value="Unassembled WGS sequence"/>
</dbReference>
<evidence type="ECO:0000256" key="1">
    <source>
        <dbReference type="SAM" id="MobiDB-lite"/>
    </source>
</evidence>
<dbReference type="AlphaFoldDB" id="A0A074XXE0"/>
<dbReference type="OrthoDB" id="160645at2759"/>
<feature type="compositionally biased region" description="Low complexity" evidence="1">
    <location>
        <begin position="86"/>
        <end position="108"/>
    </location>
</feature>
<dbReference type="EMBL" id="KL584796">
    <property type="protein sequence ID" value="KEQ90248.1"/>
    <property type="molecule type" value="Genomic_DNA"/>
</dbReference>
<dbReference type="GeneID" id="25367898"/>
<dbReference type="HOGENOM" id="CLU_778415_0_0_1"/>
<evidence type="ECO:0000313" key="2">
    <source>
        <dbReference type="EMBL" id="KEQ90248.1"/>
    </source>
</evidence>
<dbReference type="OMA" id="TCTEEEP"/>
<feature type="region of interest" description="Disordered" evidence="1">
    <location>
        <begin position="1"/>
        <end position="163"/>
    </location>
</feature>
<feature type="compositionally biased region" description="Acidic residues" evidence="1">
    <location>
        <begin position="125"/>
        <end position="138"/>
    </location>
</feature>
<keyword evidence="3" id="KW-1185">Reference proteome</keyword>
<protein>
    <submittedName>
        <fullName evidence="2">Uncharacterized protein</fullName>
    </submittedName>
</protein>
<evidence type="ECO:0000313" key="3">
    <source>
        <dbReference type="Proteomes" id="UP000030641"/>
    </source>
</evidence>
<organism evidence="2 3">
    <name type="scientific">Aureobasidium subglaciale (strain EXF-2481)</name>
    <name type="common">Aureobasidium pullulans var. subglaciale</name>
    <dbReference type="NCBI Taxonomy" id="1043005"/>
    <lineage>
        <taxon>Eukaryota</taxon>
        <taxon>Fungi</taxon>
        <taxon>Dikarya</taxon>
        <taxon>Ascomycota</taxon>
        <taxon>Pezizomycotina</taxon>
        <taxon>Dothideomycetes</taxon>
        <taxon>Dothideomycetidae</taxon>
        <taxon>Dothideales</taxon>
        <taxon>Saccotheciaceae</taxon>
        <taxon>Aureobasidium</taxon>
    </lineage>
</organism>
<gene>
    <name evidence="2" type="ORF">AUEXF2481DRAFT_45290</name>
</gene>
<proteinExistence type="predicted"/>
<reference evidence="2 3" key="1">
    <citation type="journal article" date="2014" name="BMC Genomics">
        <title>Genome sequencing of four Aureobasidium pullulans varieties: biotechnological potential, stress tolerance, and description of new species.</title>
        <authorList>
            <person name="Gostin Ar C."/>
            <person name="Ohm R.A."/>
            <person name="Kogej T."/>
            <person name="Sonjak S."/>
            <person name="Turk M."/>
            <person name="Zajc J."/>
            <person name="Zalar P."/>
            <person name="Grube M."/>
            <person name="Sun H."/>
            <person name="Han J."/>
            <person name="Sharma A."/>
            <person name="Chiniquy J."/>
            <person name="Ngan C.Y."/>
            <person name="Lipzen A."/>
            <person name="Barry K."/>
            <person name="Grigoriev I.V."/>
            <person name="Gunde-Cimerman N."/>
        </authorList>
    </citation>
    <scope>NUCLEOTIDE SEQUENCE [LARGE SCALE GENOMIC DNA]</scope>
    <source>
        <strain evidence="2 3">EXF-2481</strain>
    </source>
</reference>
<feature type="compositionally biased region" description="Polar residues" evidence="1">
    <location>
        <begin position="64"/>
        <end position="85"/>
    </location>
</feature>
<dbReference type="InParanoid" id="A0A074XXE0"/>
<name>A0A074XXE0_AURSE</name>
<feature type="compositionally biased region" description="Low complexity" evidence="1">
    <location>
        <begin position="1"/>
        <end position="63"/>
    </location>
</feature>